<evidence type="ECO:0000256" key="1">
    <source>
        <dbReference type="SAM" id="MobiDB-lite"/>
    </source>
</evidence>
<feature type="region of interest" description="Disordered" evidence="1">
    <location>
        <begin position="586"/>
        <end position="738"/>
    </location>
</feature>
<feature type="domain" description="YTH" evidence="2">
    <location>
        <begin position="517"/>
        <end position="650"/>
    </location>
</feature>
<dbReference type="GO" id="GO:0000381">
    <property type="term" value="P:regulation of alternative mRNA splicing, via spliceosome"/>
    <property type="evidence" value="ECO:0007669"/>
    <property type="project" value="TreeGrafter"/>
</dbReference>
<dbReference type="OrthoDB" id="6103986at2759"/>
<evidence type="ECO:0000313" key="3">
    <source>
        <dbReference type="EMBL" id="RSH90889.1"/>
    </source>
</evidence>
<feature type="region of interest" description="Disordered" evidence="1">
    <location>
        <begin position="818"/>
        <end position="845"/>
    </location>
</feature>
<feature type="region of interest" description="Disordered" evidence="1">
    <location>
        <begin position="234"/>
        <end position="307"/>
    </location>
</feature>
<feature type="compositionally biased region" description="Polar residues" evidence="1">
    <location>
        <begin position="250"/>
        <end position="261"/>
    </location>
</feature>
<feature type="compositionally biased region" description="Basic and acidic residues" evidence="1">
    <location>
        <begin position="658"/>
        <end position="674"/>
    </location>
</feature>
<reference evidence="3 4" key="1">
    <citation type="submission" date="2018-11" db="EMBL/GenBank/DDBJ databases">
        <title>Genome sequence of Saitozyma podzolica DSM 27192.</title>
        <authorList>
            <person name="Aliyu H."/>
            <person name="Gorte O."/>
            <person name="Ochsenreither K."/>
        </authorList>
    </citation>
    <scope>NUCLEOTIDE SEQUENCE [LARGE SCALE GENOMIC DNA]</scope>
    <source>
        <strain evidence="3 4">DSM 27192</strain>
    </source>
</reference>
<feature type="compositionally biased region" description="Polar residues" evidence="1">
    <location>
        <begin position="278"/>
        <end position="287"/>
    </location>
</feature>
<dbReference type="PANTHER" id="PTHR12357:SF3">
    <property type="entry name" value="YTH DOMAIN-CONTAINING PROTEIN 1"/>
    <property type="match status" value="1"/>
</dbReference>
<dbReference type="Gene3D" id="3.30.70.330">
    <property type="match status" value="1"/>
</dbReference>
<feature type="region of interest" description="Disordered" evidence="1">
    <location>
        <begin position="80"/>
        <end position="168"/>
    </location>
</feature>
<gene>
    <name evidence="3" type="ORF">EHS25_010065</name>
</gene>
<comment type="caution">
    <text evidence="3">The sequence shown here is derived from an EMBL/GenBank/DDBJ whole genome shotgun (WGS) entry which is preliminary data.</text>
</comment>
<dbReference type="EMBL" id="RSCD01000009">
    <property type="protein sequence ID" value="RSH90889.1"/>
    <property type="molecule type" value="Genomic_DNA"/>
</dbReference>
<dbReference type="SUPFAM" id="SSF54928">
    <property type="entry name" value="RNA-binding domain, RBD"/>
    <property type="match status" value="1"/>
</dbReference>
<feature type="compositionally biased region" description="Polar residues" evidence="1">
    <location>
        <begin position="149"/>
        <end position="162"/>
    </location>
</feature>
<dbReference type="GO" id="GO:0000398">
    <property type="term" value="P:mRNA splicing, via spliceosome"/>
    <property type="evidence" value="ECO:0007669"/>
    <property type="project" value="TreeGrafter"/>
</dbReference>
<feature type="region of interest" description="Disordered" evidence="1">
    <location>
        <begin position="1"/>
        <end position="44"/>
    </location>
</feature>
<dbReference type="GO" id="GO:0005654">
    <property type="term" value="C:nucleoplasm"/>
    <property type="evidence" value="ECO:0007669"/>
    <property type="project" value="TreeGrafter"/>
</dbReference>
<sequence length="845" mass="92987">MSINRRASEGDILSAAHDDEDRAGKQASASPTMHASHLHLDGIDGDDDYADHFRDLSLEPRAAVYSPYQPLHEQPFQPFPSVTQHPYPYLQHQPGYPHEPHSSPYPHLAYYDPPSADYPLDGMPGYQTRPRSDQPTPMNPSPPFPHGPQSFSRPSTATQASYGSMWGSPPMSPVAPPIQFNSMGAIGRGRHARHGSFVDELGATPAAYYGTSAWNAPSYAYYAPFQAQPALDGLAMASHPSGGERRQEWPSGSSPAMSQQPFDPRGSWKPPPPPPPQRQANRMSWSGPSRGPNIPVDDRLRKAYHPQPPAKRSDWVMWVGNVPPNTSHEELWKYFNSTVPTSATGADEPWRGPSSIFLISRSSCAFVNLSSQADLDRAVAFFNGKSLRPWDPRCPRMVCRVRRKDDDLRAGVGAQRGTGMHRDWVKQQAPPQAPVAPQDPHPLALPLPTPPVSLEPVQTPSTAASSVPPSPAILEHPPDGDGRRRESIVDGELDTRHKSTNSYASTNSSFLARHFPRRIFILKSITTAELEESAKTGIWRTQKHNEPILDQAFRTSPEVFLIFGANRSGEFFGYAKMIEPIDKERARSYSSKMTQGSGSGSGSGSSVHGQKYRSQPPPERIKEEDEERARAGSDPAPSRPLLSPTVSRIAVSSPGEITPREEVQAEAHGQRHTDPSPPKLLPDGDSPGLRANTLDPKTLPNPYFPPAPSLPKETQRQEALGSANRPPELDGDGGLRKDTVVTESHKVVEDKEEVGPEGWGQPFNVQWIRVGSLPFNRTRHLRNPWNADREVKVSRDGTEVEPAVGALLMAEWDKMGAQSLLDGPQSPRTHLTSTNLGEHRYPTLR</sequence>
<dbReference type="CDD" id="cd00590">
    <property type="entry name" value="RRM_SF"/>
    <property type="match status" value="1"/>
</dbReference>
<dbReference type="Gene3D" id="3.10.590.10">
    <property type="entry name" value="ph1033 like domains"/>
    <property type="match status" value="2"/>
</dbReference>
<dbReference type="STRING" id="1890683.A0A427YIJ0"/>
<feature type="domain" description="YTH" evidence="2">
    <location>
        <begin position="668"/>
        <end position="812"/>
    </location>
</feature>
<dbReference type="InterPro" id="IPR007275">
    <property type="entry name" value="YTH_domain"/>
</dbReference>
<evidence type="ECO:0000313" key="4">
    <source>
        <dbReference type="Proteomes" id="UP000279259"/>
    </source>
</evidence>
<keyword evidence="4" id="KW-1185">Reference proteome</keyword>
<feature type="compositionally biased region" description="Pro residues" evidence="1">
    <location>
        <begin position="431"/>
        <end position="453"/>
    </location>
</feature>
<accession>A0A427YIJ0</accession>
<dbReference type="AlphaFoldDB" id="A0A427YIJ0"/>
<dbReference type="GO" id="GO:1990247">
    <property type="term" value="F:N6-methyladenosine-containing RNA reader activity"/>
    <property type="evidence" value="ECO:0007669"/>
    <property type="project" value="TreeGrafter"/>
</dbReference>
<dbReference type="InterPro" id="IPR035979">
    <property type="entry name" value="RBD_domain_sf"/>
</dbReference>
<feature type="compositionally biased region" description="Basic and acidic residues" evidence="1">
    <location>
        <begin position="619"/>
        <end position="631"/>
    </location>
</feature>
<evidence type="ECO:0000259" key="2">
    <source>
        <dbReference type="PROSITE" id="PS50882"/>
    </source>
</evidence>
<organism evidence="3 4">
    <name type="scientific">Saitozyma podzolica</name>
    <dbReference type="NCBI Taxonomy" id="1890683"/>
    <lineage>
        <taxon>Eukaryota</taxon>
        <taxon>Fungi</taxon>
        <taxon>Dikarya</taxon>
        <taxon>Basidiomycota</taxon>
        <taxon>Agaricomycotina</taxon>
        <taxon>Tremellomycetes</taxon>
        <taxon>Tremellales</taxon>
        <taxon>Trimorphomycetaceae</taxon>
        <taxon>Saitozyma</taxon>
    </lineage>
</organism>
<proteinExistence type="predicted"/>
<name>A0A427YIJ0_9TREE</name>
<dbReference type="CDD" id="cd21134">
    <property type="entry name" value="YTH"/>
    <property type="match status" value="1"/>
</dbReference>
<feature type="compositionally biased region" description="Polar residues" evidence="1">
    <location>
        <begin position="826"/>
        <end position="836"/>
    </location>
</feature>
<dbReference type="InterPro" id="IPR012677">
    <property type="entry name" value="Nucleotide-bd_a/b_plait_sf"/>
</dbReference>
<dbReference type="InterPro" id="IPR045168">
    <property type="entry name" value="YTH_prot"/>
</dbReference>
<protein>
    <recommendedName>
        <fullName evidence="2">YTH domain-containing protein</fullName>
    </recommendedName>
</protein>
<feature type="compositionally biased region" description="Basic and acidic residues" evidence="1">
    <location>
        <begin position="476"/>
        <end position="486"/>
    </location>
</feature>
<dbReference type="Proteomes" id="UP000279259">
    <property type="component" value="Unassembled WGS sequence"/>
</dbReference>
<dbReference type="PANTHER" id="PTHR12357">
    <property type="entry name" value="YTH YT521-B HOMOLOGY DOMAIN-CONTAINING"/>
    <property type="match status" value="1"/>
</dbReference>
<feature type="region of interest" description="Disordered" evidence="1">
    <location>
        <begin position="412"/>
        <end position="486"/>
    </location>
</feature>
<dbReference type="GO" id="GO:0003729">
    <property type="term" value="F:mRNA binding"/>
    <property type="evidence" value="ECO:0007669"/>
    <property type="project" value="TreeGrafter"/>
</dbReference>
<dbReference type="PROSITE" id="PS50882">
    <property type="entry name" value="YTH"/>
    <property type="match status" value="2"/>
</dbReference>
<dbReference type="Pfam" id="PF04146">
    <property type="entry name" value="YTH"/>
    <property type="match status" value="1"/>
</dbReference>
<feature type="compositionally biased region" description="Pro residues" evidence="1">
    <location>
        <begin position="137"/>
        <end position="146"/>
    </location>
</feature>